<evidence type="ECO:0000313" key="1">
    <source>
        <dbReference type="EMBL" id="KAI4375049.1"/>
    </source>
</evidence>
<sequence length="372" mass="41554">MELHPHQHQPFFLCEETWEWDDETDHVEDPVKDPPFSSYSHHGNIYASSPPPPPAMLHQDLHWDPQELPSLISKQGQERGEGDPLRRGLDSSPWLLQVRNDAVEWIMKVHAFYSFSANTAVFAVDYLDRFLLSCFGTLEGKKPWMTQLTAVACLSLAAKVEETRVPLLLDFQVEESSPVFEAKTIQRMEVVVLSSLRWRMNPVTPLSFIDFAMRRFGFKDWGQCWAFRSRCEQLLLSVLPDCRTVGYLPSVLASAIMLHVLADLKLDIDVVGILGVDEGSGSVGQCYDFVSDSASWNNRRKKNKRKLGSSPGSPRGVMDVWCSSDSSNDSSGVSGLSSVSSSPEQAISTKRSRGCTAGEGQEEEDHLFGGIQ</sequence>
<dbReference type="Proteomes" id="UP001057402">
    <property type="component" value="Chromosome 4"/>
</dbReference>
<comment type="caution">
    <text evidence="1">The sequence shown here is derived from an EMBL/GenBank/DDBJ whole genome shotgun (WGS) entry which is preliminary data.</text>
</comment>
<dbReference type="EMBL" id="CM042883">
    <property type="protein sequence ID" value="KAI4375049.1"/>
    <property type="molecule type" value="Genomic_DNA"/>
</dbReference>
<organism evidence="1 2">
    <name type="scientific">Melastoma candidum</name>
    <dbReference type="NCBI Taxonomy" id="119954"/>
    <lineage>
        <taxon>Eukaryota</taxon>
        <taxon>Viridiplantae</taxon>
        <taxon>Streptophyta</taxon>
        <taxon>Embryophyta</taxon>
        <taxon>Tracheophyta</taxon>
        <taxon>Spermatophyta</taxon>
        <taxon>Magnoliopsida</taxon>
        <taxon>eudicotyledons</taxon>
        <taxon>Gunneridae</taxon>
        <taxon>Pentapetalae</taxon>
        <taxon>rosids</taxon>
        <taxon>malvids</taxon>
        <taxon>Myrtales</taxon>
        <taxon>Melastomataceae</taxon>
        <taxon>Melastomatoideae</taxon>
        <taxon>Melastomateae</taxon>
        <taxon>Melastoma</taxon>
    </lineage>
</organism>
<protein>
    <submittedName>
        <fullName evidence="1">Uncharacterized protein</fullName>
    </submittedName>
</protein>
<name>A0ACB9RBP3_9MYRT</name>
<accession>A0ACB9RBP3</accession>
<reference evidence="2" key="1">
    <citation type="journal article" date="2023" name="Front. Plant Sci.">
        <title>Chromosomal-level genome assembly of Melastoma candidum provides insights into trichome evolution.</title>
        <authorList>
            <person name="Zhong Y."/>
            <person name="Wu W."/>
            <person name="Sun C."/>
            <person name="Zou P."/>
            <person name="Liu Y."/>
            <person name="Dai S."/>
            <person name="Zhou R."/>
        </authorList>
    </citation>
    <scope>NUCLEOTIDE SEQUENCE [LARGE SCALE GENOMIC DNA]</scope>
</reference>
<proteinExistence type="predicted"/>
<gene>
    <name evidence="1" type="ORF">MLD38_012964</name>
</gene>
<evidence type="ECO:0000313" key="2">
    <source>
        <dbReference type="Proteomes" id="UP001057402"/>
    </source>
</evidence>
<keyword evidence="2" id="KW-1185">Reference proteome</keyword>